<dbReference type="InterPro" id="IPR036282">
    <property type="entry name" value="Glutathione-S-Trfase_C_sf"/>
</dbReference>
<evidence type="ECO:0000256" key="1">
    <source>
        <dbReference type="RuleBase" id="RU003494"/>
    </source>
</evidence>
<dbReference type="Proteomes" id="UP001589789">
    <property type="component" value="Unassembled WGS sequence"/>
</dbReference>
<evidence type="ECO:0000259" key="2">
    <source>
        <dbReference type="PROSITE" id="PS50404"/>
    </source>
</evidence>
<comment type="caution">
    <text evidence="4">The sequence shown here is derived from an EMBL/GenBank/DDBJ whole genome shotgun (WGS) entry which is preliminary data.</text>
</comment>
<organism evidence="4 5">
    <name type="scientific">Muricoccus vinaceus</name>
    <dbReference type="NCBI Taxonomy" id="424704"/>
    <lineage>
        <taxon>Bacteria</taxon>
        <taxon>Pseudomonadati</taxon>
        <taxon>Pseudomonadota</taxon>
        <taxon>Alphaproteobacteria</taxon>
        <taxon>Acetobacterales</taxon>
        <taxon>Roseomonadaceae</taxon>
        <taxon>Muricoccus</taxon>
    </lineage>
</organism>
<sequence>MPHPAPNAARAPLKIWGRANSVNVQKVLWCCGELGLPFERIDAGMQHGMVDTPEYRAMNPNGRIPTVQDGDLILWESNAIMRYLALRGIEIDPRSAAGLLYPEGAAHRARVDRWLDWTLSTLQPAERNLFWGMVRTPPGKRDQPAIDASAKATAELWRIVDAHLAHGLPFVEGENATLADIVLGAYARRWFGIDLPARPDLPRMAAWYARLAERPAFRQHIAPPLT</sequence>
<dbReference type="InterPro" id="IPR036249">
    <property type="entry name" value="Thioredoxin-like_sf"/>
</dbReference>
<feature type="domain" description="GST C-terminal" evidence="3">
    <location>
        <begin position="104"/>
        <end position="226"/>
    </location>
</feature>
<accession>A0ABV6IM34</accession>
<dbReference type="InterPro" id="IPR010987">
    <property type="entry name" value="Glutathione-S-Trfase_C-like"/>
</dbReference>
<proteinExistence type="inferred from homology"/>
<reference evidence="4 5" key="1">
    <citation type="submission" date="2024-09" db="EMBL/GenBank/DDBJ databases">
        <authorList>
            <person name="Sun Q."/>
            <person name="Mori K."/>
        </authorList>
    </citation>
    <scope>NUCLEOTIDE SEQUENCE [LARGE SCALE GENOMIC DNA]</scope>
    <source>
        <strain evidence="4 5">CCM 7468</strain>
    </source>
</reference>
<dbReference type="Pfam" id="PF02798">
    <property type="entry name" value="GST_N"/>
    <property type="match status" value="1"/>
</dbReference>
<evidence type="ECO:0000313" key="5">
    <source>
        <dbReference type="Proteomes" id="UP001589789"/>
    </source>
</evidence>
<dbReference type="SUPFAM" id="SSF47616">
    <property type="entry name" value="GST C-terminal domain-like"/>
    <property type="match status" value="1"/>
</dbReference>
<gene>
    <name evidence="4" type="ORF">ACFFIC_03590</name>
</gene>
<evidence type="ECO:0000313" key="4">
    <source>
        <dbReference type="EMBL" id="MFC0384632.1"/>
    </source>
</evidence>
<dbReference type="PANTHER" id="PTHR44051">
    <property type="entry name" value="GLUTATHIONE S-TRANSFERASE-RELATED"/>
    <property type="match status" value="1"/>
</dbReference>
<dbReference type="Gene3D" id="3.40.30.10">
    <property type="entry name" value="Glutaredoxin"/>
    <property type="match status" value="1"/>
</dbReference>
<dbReference type="InterPro" id="IPR004046">
    <property type="entry name" value="GST_C"/>
</dbReference>
<dbReference type="EMBL" id="JBHLVZ010000002">
    <property type="protein sequence ID" value="MFC0384632.1"/>
    <property type="molecule type" value="Genomic_DNA"/>
</dbReference>
<dbReference type="PROSITE" id="PS50405">
    <property type="entry name" value="GST_CTER"/>
    <property type="match status" value="1"/>
</dbReference>
<dbReference type="PROSITE" id="PS50404">
    <property type="entry name" value="GST_NTER"/>
    <property type="match status" value="1"/>
</dbReference>
<dbReference type="SFLD" id="SFLDG01150">
    <property type="entry name" value="Main.1:_Beta-like"/>
    <property type="match status" value="1"/>
</dbReference>
<dbReference type="Gene3D" id="1.20.1050.10">
    <property type="match status" value="1"/>
</dbReference>
<dbReference type="SFLD" id="SFLDS00019">
    <property type="entry name" value="Glutathione_Transferase_(cytos"/>
    <property type="match status" value="1"/>
</dbReference>
<evidence type="ECO:0000259" key="3">
    <source>
        <dbReference type="PROSITE" id="PS50405"/>
    </source>
</evidence>
<dbReference type="CDD" id="cd03047">
    <property type="entry name" value="GST_N_2"/>
    <property type="match status" value="1"/>
</dbReference>
<dbReference type="RefSeq" id="WP_377048700.1">
    <property type="nucleotide sequence ID" value="NZ_JBHLVZ010000002.1"/>
</dbReference>
<dbReference type="SFLD" id="SFLDG00358">
    <property type="entry name" value="Main_(cytGST)"/>
    <property type="match status" value="1"/>
</dbReference>
<dbReference type="Pfam" id="PF00043">
    <property type="entry name" value="GST_C"/>
    <property type="match status" value="1"/>
</dbReference>
<keyword evidence="5" id="KW-1185">Reference proteome</keyword>
<dbReference type="SUPFAM" id="SSF52833">
    <property type="entry name" value="Thioredoxin-like"/>
    <property type="match status" value="1"/>
</dbReference>
<dbReference type="PANTHER" id="PTHR44051:SF19">
    <property type="entry name" value="DISULFIDE-BOND OXIDOREDUCTASE YFCG"/>
    <property type="match status" value="1"/>
</dbReference>
<feature type="domain" description="GST N-terminal" evidence="2">
    <location>
        <begin position="11"/>
        <end position="92"/>
    </location>
</feature>
<dbReference type="InterPro" id="IPR040079">
    <property type="entry name" value="Glutathione_S-Trfase"/>
</dbReference>
<name>A0ABV6IM34_9PROT</name>
<protein>
    <submittedName>
        <fullName evidence="4">Glutathione S-transferase family protein</fullName>
    </submittedName>
</protein>
<dbReference type="InterPro" id="IPR004045">
    <property type="entry name" value="Glutathione_S-Trfase_N"/>
</dbReference>
<comment type="similarity">
    <text evidence="1">Belongs to the GST superfamily.</text>
</comment>